<comment type="caution">
    <text evidence="3">The sequence shown here is derived from an EMBL/GenBank/DDBJ whole genome shotgun (WGS) entry which is preliminary data.</text>
</comment>
<comment type="similarity">
    <text evidence="1">Belongs to the AHA1 family.</text>
</comment>
<dbReference type="Gene3D" id="3.30.530.20">
    <property type="match status" value="1"/>
</dbReference>
<evidence type="ECO:0000313" key="3">
    <source>
        <dbReference type="EMBL" id="MBB3109605.1"/>
    </source>
</evidence>
<sequence length="147" mass="16581">MSDGKVVGKTASAGYQIGVRRTLPISKEQAWSFLTSSEGVRIWLGEVAEVAFAQGARFASSEGITGEFRVVKPLEQLRLRWGKKEWAKPSTVQIRLLGNDPDRTTISFHQENLDHASTREQMKQHWEDVLNTIQQQTIVADRGEESR</sequence>
<feature type="domain" description="Activator of Hsp90 ATPase homologue 1/2-like C-terminal" evidence="2">
    <location>
        <begin position="26"/>
        <end position="134"/>
    </location>
</feature>
<reference evidence="3 4" key="1">
    <citation type="submission" date="2020-08" db="EMBL/GenBank/DDBJ databases">
        <title>Genomic Encyclopedia of Type Strains, Phase III (KMG-III): the genomes of soil and plant-associated and newly described type strains.</title>
        <authorList>
            <person name="Whitman W."/>
        </authorList>
    </citation>
    <scope>NUCLEOTIDE SEQUENCE [LARGE SCALE GENOMIC DNA]</scope>
    <source>
        <strain evidence="3 4">CECT 5862</strain>
    </source>
</reference>
<accession>A0A7W5AVK3</accession>
<name>A0A7W5AVK3_9BACL</name>
<evidence type="ECO:0000259" key="2">
    <source>
        <dbReference type="Pfam" id="PF08327"/>
    </source>
</evidence>
<dbReference type="AlphaFoldDB" id="A0A7W5AVK3"/>
<evidence type="ECO:0000313" key="4">
    <source>
        <dbReference type="Proteomes" id="UP000570361"/>
    </source>
</evidence>
<protein>
    <submittedName>
        <fullName evidence="3">Uncharacterized protein YndB with AHSA1/START domain</fullName>
    </submittedName>
</protein>
<dbReference type="InterPro" id="IPR023393">
    <property type="entry name" value="START-like_dom_sf"/>
</dbReference>
<dbReference type="Pfam" id="PF08327">
    <property type="entry name" value="AHSA1"/>
    <property type="match status" value="1"/>
</dbReference>
<dbReference type="InterPro" id="IPR013538">
    <property type="entry name" value="ASHA1/2-like_C"/>
</dbReference>
<dbReference type="SUPFAM" id="SSF55961">
    <property type="entry name" value="Bet v1-like"/>
    <property type="match status" value="1"/>
</dbReference>
<organism evidence="3 4">
    <name type="scientific">Paenibacillus phyllosphaerae</name>
    <dbReference type="NCBI Taxonomy" id="274593"/>
    <lineage>
        <taxon>Bacteria</taxon>
        <taxon>Bacillati</taxon>
        <taxon>Bacillota</taxon>
        <taxon>Bacilli</taxon>
        <taxon>Bacillales</taxon>
        <taxon>Paenibacillaceae</taxon>
        <taxon>Paenibacillus</taxon>
    </lineage>
</organism>
<dbReference type="Proteomes" id="UP000570361">
    <property type="component" value="Unassembled WGS sequence"/>
</dbReference>
<proteinExistence type="inferred from homology"/>
<keyword evidence="4" id="KW-1185">Reference proteome</keyword>
<gene>
    <name evidence="3" type="ORF">FHS18_001668</name>
</gene>
<dbReference type="EMBL" id="JACHXK010000003">
    <property type="protein sequence ID" value="MBB3109605.1"/>
    <property type="molecule type" value="Genomic_DNA"/>
</dbReference>
<evidence type="ECO:0000256" key="1">
    <source>
        <dbReference type="ARBA" id="ARBA00006817"/>
    </source>
</evidence>